<dbReference type="EMBL" id="CM045765">
    <property type="protein sequence ID" value="KAI7999210.1"/>
    <property type="molecule type" value="Genomic_DNA"/>
</dbReference>
<organism evidence="1 2">
    <name type="scientific">Camellia lanceoleosa</name>
    <dbReference type="NCBI Taxonomy" id="1840588"/>
    <lineage>
        <taxon>Eukaryota</taxon>
        <taxon>Viridiplantae</taxon>
        <taxon>Streptophyta</taxon>
        <taxon>Embryophyta</taxon>
        <taxon>Tracheophyta</taxon>
        <taxon>Spermatophyta</taxon>
        <taxon>Magnoliopsida</taxon>
        <taxon>eudicotyledons</taxon>
        <taxon>Gunneridae</taxon>
        <taxon>Pentapetalae</taxon>
        <taxon>asterids</taxon>
        <taxon>Ericales</taxon>
        <taxon>Theaceae</taxon>
        <taxon>Camellia</taxon>
    </lineage>
</organism>
<accession>A0ACC0GDT9</accession>
<gene>
    <name evidence="1" type="ORF">LOK49_LG09G02313</name>
</gene>
<sequence>MFYSHQLLARKAPLGQIWMAATVHAKINRRKLNKLNIITICEEILNPSVPMALRLSGILMGGVVIVYERKVKLLYDDVNRFLVELNEAWKVKSVPDPTLLPKGKSQAKYEAVTLPYNNQEAELGEIEESLTNTRTMMGFQQTGYIAMRLDNVDEPYINNNNPTDAANITLFDSYQTDTRPYHHFERFDIEGDNETQLNFNSQEDTQIPSTLIPSPLRPAGPQKPDEILDRHPEDQVNQQPNKQKEAIQPQQDHQRQGPTRRKARKPAASTMDYEQTIIPGHIYQSRPIYDAMSTIEIGNLMELPPVALICGLSTTGNREIHYPAPLLELWMRSTIPTRDLPSGRKSPPQPPEPSSSSPPDRAHYTDPLGFRSFGQISKLTRYQSSLHKGLSNNLGNNGVRVNEANVMVTPGNSGDEVKSIPSSGSGNGFLSNNSDVNSGRSNKKRPYSSSRHDGSGLEPVAEENSWQQLDLNFKLARLSENGLTPDNDLLVETGPTQTQQPIFNPPIDLITDSIRMQLKTHFDTPGTSQTESLNELAFGLNKKAAHLFYQSCGSLIASILVIMVLYNLYTKQNGRAESTTAVTTTTTTTTTTINSECRSKNGGGDEDDDVVDDLMKKKNGNVLRKIEVDECDGDLHPATGGVEVDSLVSHIPHENMKTYKDRALDLKIEQKIIIVQVDERSHGEVMEIIERNRHRSFTLKIDLGGVFWASQVLQDVGTTSAWVAGIRRSSIIIPTGVNRQGWKDVAGLLDTILFGTRQKNHVRGTEGKDAGKQIRHLAMANDLNDDVQQNGVNKEVHTEDLSHQVKTGVNRGRSYTEVLKLQSSFSVSNDSSLVLHQAVVCERTDFFISWEQIEKVLCKSFKLSIKLCPFQLNRALFFTKTKEMAMFYGDKGLQFFDKGIVVILERWSDEKHRKSNVIASYGGWVAICDLPLKLWNIRIFEQIGAKCGGLLAVDKRTKTFANLFEARLKVKGSTSGFLPSTVEISADEGAITVRVKLLSKAVKCREGHWQWSFRHGFSSELGSRGREDDKVEGTAGTRGCLVPKEVGVHEEDHIFESRNVNNEGRSRDDIVCIEHG</sequence>
<protein>
    <submittedName>
        <fullName evidence="1">Sister chromatid cohesion 1 protein 1</fullName>
    </submittedName>
</protein>
<dbReference type="Proteomes" id="UP001060215">
    <property type="component" value="Chromosome 8"/>
</dbReference>
<proteinExistence type="predicted"/>
<comment type="caution">
    <text evidence="1">The sequence shown here is derived from an EMBL/GenBank/DDBJ whole genome shotgun (WGS) entry which is preliminary data.</text>
</comment>
<evidence type="ECO:0000313" key="1">
    <source>
        <dbReference type="EMBL" id="KAI7999210.1"/>
    </source>
</evidence>
<keyword evidence="2" id="KW-1185">Reference proteome</keyword>
<name>A0ACC0GDT9_9ERIC</name>
<evidence type="ECO:0000313" key="2">
    <source>
        <dbReference type="Proteomes" id="UP001060215"/>
    </source>
</evidence>
<reference evidence="1 2" key="1">
    <citation type="journal article" date="2022" name="Plant J.">
        <title>Chromosome-level genome of Camellia lanceoleosa provides a valuable resource for understanding genome evolution and self-incompatibility.</title>
        <authorList>
            <person name="Gong W."/>
            <person name="Xiao S."/>
            <person name="Wang L."/>
            <person name="Liao Z."/>
            <person name="Chang Y."/>
            <person name="Mo W."/>
            <person name="Hu G."/>
            <person name="Li W."/>
            <person name="Zhao G."/>
            <person name="Zhu H."/>
            <person name="Hu X."/>
            <person name="Ji K."/>
            <person name="Xiang X."/>
            <person name="Song Q."/>
            <person name="Yuan D."/>
            <person name="Jin S."/>
            <person name="Zhang L."/>
        </authorList>
    </citation>
    <scope>NUCLEOTIDE SEQUENCE [LARGE SCALE GENOMIC DNA]</scope>
    <source>
        <strain evidence="1">SQ_2022a</strain>
    </source>
</reference>